<dbReference type="OrthoDB" id="3215106at2"/>
<protein>
    <recommendedName>
        <fullName evidence="3">XRE family transcriptional regulator</fullName>
    </recommendedName>
</protein>
<organism evidence="1 2">
    <name type="scientific">Thermomonospora umbrina</name>
    <dbReference type="NCBI Taxonomy" id="111806"/>
    <lineage>
        <taxon>Bacteria</taxon>
        <taxon>Bacillati</taxon>
        <taxon>Actinomycetota</taxon>
        <taxon>Actinomycetes</taxon>
        <taxon>Streptosporangiales</taxon>
        <taxon>Thermomonosporaceae</taxon>
        <taxon>Thermomonospora</taxon>
    </lineage>
</organism>
<evidence type="ECO:0000313" key="2">
    <source>
        <dbReference type="Proteomes" id="UP000256661"/>
    </source>
</evidence>
<accession>A0A3D9SYS6</accession>
<dbReference type="AlphaFoldDB" id="A0A3D9SYS6"/>
<dbReference type="RefSeq" id="WP_147312321.1">
    <property type="nucleotide sequence ID" value="NZ_QTTT01000001.1"/>
</dbReference>
<proteinExistence type="predicted"/>
<dbReference type="EMBL" id="QTTT01000001">
    <property type="protein sequence ID" value="REE97724.1"/>
    <property type="molecule type" value="Genomic_DNA"/>
</dbReference>
<name>A0A3D9SYS6_9ACTN</name>
<sequence length="433" mass="47278">MSHPTLLAQISAKRRWSSDDGARAFLTMAKEMGEDVEISERTWNRWCQGGLRRRPRMACCRVLERMFGHPVEVLLAPVEVADRALPPGPDGIPDILATAAEESTAHLAQVESLALGPVTLEQAGDDVIRLARTYAALPPAQVLRQGARLRRRIAELLPQTTRPSQHSDLYLMLGELCGLLAVASFDLGDTTAATAHARAAWGYGELIEHDALRAWARGTQALLAYWEGRPSAAVRLARSGRGYIRSGTGLVRLCHIEARAHAYLRDHESVHQALYDAHKTGDTGGYDDLHDAVGGEFDFGAVRRARCESSVHVLLGEGADAVNAATRALDEHATGGKDLKLLPQIHAELAAGRLLLNDADTAAEHLECALSVPVPHRITGLIERVRTVKELIEHRRTPARDAALLLDRIHEFVGDPAGRPLRMDAAAPLRPYR</sequence>
<evidence type="ECO:0008006" key="3">
    <source>
        <dbReference type="Google" id="ProtNLM"/>
    </source>
</evidence>
<evidence type="ECO:0000313" key="1">
    <source>
        <dbReference type="EMBL" id="REE97724.1"/>
    </source>
</evidence>
<comment type="caution">
    <text evidence="1">The sequence shown here is derived from an EMBL/GenBank/DDBJ whole genome shotgun (WGS) entry which is preliminary data.</text>
</comment>
<dbReference type="Proteomes" id="UP000256661">
    <property type="component" value="Unassembled WGS sequence"/>
</dbReference>
<gene>
    <name evidence="1" type="ORF">DFJ69_3198</name>
</gene>
<reference evidence="1 2" key="1">
    <citation type="submission" date="2018-08" db="EMBL/GenBank/DDBJ databases">
        <title>Sequencing the genomes of 1000 actinobacteria strains.</title>
        <authorList>
            <person name="Klenk H.-P."/>
        </authorList>
    </citation>
    <scope>NUCLEOTIDE SEQUENCE [LARGE SCALE GENOMIC DNA]</scope>
    <source>
        <strain evidence="1 2">DSM 43927</strain>
    </source>
</reference>
<keyword evidence="2" id="KW-1185">Reference proteome</keyword>